<dbReference type="CDD" id="cd18577">
    <property type="entry name" value="ABC_6TM_Pgp_ABCB1_D1_like"/>
    <property type="match status" value="1"/>
</dbReference>
<feature type="transmembrane region" description="Helical" evidence="8">
    <location>
        <begin position="12"/>
        <end position="32"/>
    </location>
</feature>
<organism evidence="10 11">
    <name type="scientific">Salix viminalis</name>
    <name type="common">Common osier</name>
    <name type="synonym">Basket willow</name>
    <dbReference type="NCBI Taxonomy" id="40686"/>
    <lineage>
        <taxon>Eukaryota</taxon>
        <taxon>Viridiplantae</taxon>
        <taxon>Streptophyta</taxon>
        <taxon>Embryophyta</taxon>
        <taxon>Tracheophyta</taxon>
        <taxon>Spermatophyta</taxon>
        <taxon>Magnoliopsida</taxon>
        <taxon>eudicotyledons</taxon>
        <taxon>Gunneridae</taxon>
        <taxon>Pentapetalae</taxon>
        <taxon>rosids</taxon>
        <taxon>fabids</taxon>
        <taxon>Malpighiales</taxon>
        <taxon>Salicaceae</taxon>
        <taxon>Saliceae</taxon>
        <taxon>Salix</taxon>
    </lineage>
</organism>
<feature type="transmembrane region" description="Helical" evidence="8">
    <location>
        <begin position="38"/>
        <end position="61"/>
    </location>
</feature>
<evidence type="ECO:0000256" key="2">
    <source>
        <dbReference type="ARBA" id="ARBA00022448"/>
    </source>
</evidence>
<keyword evidence="11" id="KW-1185">Reference proteome</keyword>
<dbReference type="InterPro" id="IPR011527">
    <property type="entry name" value="ABC1_TM_dom"/>
</dbReference>
<keyword evidence="10" id="KW-0067">ATP-binding</keyword>
<dbReference type="OrthoDB" id="6500128at2759"/>
<feature type="transmembrane region" description="Helical" evidence="8">
    <location>
        <begin position="433"/>
        <end position="450"/>
    </location>
</feature>
<reference evidence="10" key="1">
    <citation type="submission" date="2022-11" db="EMBL/GenBank/DDBJ databases">
        <authorList>
            <person name="Hyden B.L."/>
            <person name="Feng K."/>
            <person name="Yates T."/>
            <person name="Jawdy S."/>
            <person name="Smart L.B."/>
            <person name="Muchero W."/>
        </authorList>
    </citation>
    <scope>NUCLEOTIDE SEQUENCE</scope>
    <source>
        <tissue evidence="10">Shoot tip</tissue>
    </source>
</reference>
<dbReference type="PANTHER" id="PTHR43394:SF11">
    <property type="entry name" value="ATP-BINDING CASSETTE TRANSPORTER"/>
    <property type="match status" value="1"/>
</dbReference>
<evidence type="ECO:0000256" key="7">
    <source>
        <dbReference type="SAM" id="MobiDB-lite"/>
    </source>
</evidence>
<keyword evidence="4" id="KW-0677">Repeat</keyword>
<feature type="region of interest" description="Disordered" evidence="7">
    <location>
        <begin position="314"/>
        <end position="342"/>
    </location>
</feature>
<evidence type="ECO:0000256" key="5">
    <source>
        <dbReference type="ARBA" id="ARBA00022989"/>
    </source>
</evidence>
<evidence type="ECO:0000256" key="1">
    <source>
        <dbReference type="ARBA" id="ARBA00004141"/>
    </source>
</evidence>
<comment type="caution">
    <text evidence="10">The sequence shown here is derived from an EMBL/GenBank/DDBJ whole genome shotgun (WGS) entry which is preliminary data.</text>
</comment>
<reference evidence="10" key="2">
    <citation type="journal article" date="2023" name="Int. J. Mol. Sci.">
        <title>De Novo Assembly and Annotation of 11 Diverse Shrub Willow (Salix) Genomes Reveals Novel Gene Organization in Sex-Linked Regions.</title>
        <authorList>
            <person name="Hyden B."/>
            <person name="Feng K."/>
            <person name="Yates T.B."/>
            <person name="Jawdy S."/>
            <person name="Cereghino C."/>
            <person name="Smart L.B."/>
            <person name="Muchero W."/>
        </authorList>
    </citation>
    <scope>NUCLEOTIDE SEQUENCE [LARGE SCALE GENOMIC DNA]</scope>
    <source>
        <tissue evidence="10">Shoot tip</tissue>
    </source>
</reference>
<evidence type="ECO:0000256" key="8">
    <source>
        <dbReference type="SAM" id="Phobius"/>
    </source>
</evidence>
<evidence type="ECO:0000259" key="9">
    <source>
        <dbReference type="PROSITE" id="PS50929"/>
    </source>
</evidence>
<evidence type="ECO:0000256" key="3">
    <source>
        <dbReference type="ARBA" id="ARBA00022692"/>
    </source>
</evidence>
<keyword evidence="6 8" id="KW-0472">Membrane</keyword>
<dbReference type="GO" id="GO:0015421">
    <property type="term" value="F:ABC-type oligopeptide transporter activity"/>
    <property type="evidence" value="ECO:0007669"/>
    <property type="project" value="TreeGrafter"/>
</dbReference>
<dbReference type="Gene3D" id="3.40.50.300">
    <property type="entry name" value="P-loop containing nucleotide triphosphate hydrolases"/>
    <property type="match status" value="3"/>
</dbReference>
<feature type="transmembrane region" description="Helical" evidence="8">
    <location>
        <begin position="617"/>
        <end position="637"/>
    </location>
</feature>
<dbReference type="InterPro" id="IPR003439">
    <property type="entry name" value="ABC_transporter-like_ATP-bd"/>
</dbReference>
<dbReference type="Pfam" id="PF00664">
    <property type="entry name" value="ABC_membrane"/>
    <property type="match status" value="2"/>
</dbReference>
<feature type="domain" description="ABC transmembrane type-1" evidence="9">
    <location>
        <begin position="392"/>
        <end position="642"/>
    </location>
</feature>
<feature type="transmembrane region" description="Helical" evidence="8">
    <location>
        <begin position="520"/>
        <end position="547"/>
    </location>
</feature>
<keyword evidence="10" id="KW-0547">Nucleotide-binding</keyword>
<evidence type="ECO:0000256" key="6">
    <source>
        <dbReference type="ARBA" id="ARBA00023136"/>
    </source>
</evidence>
<feature type="domain" description="ABC transmembrane type-1" evidence="9">
    <location>
        <begin position="6"/>
        <end position="177"/>
    </location>
</feature>
<feature type="transmembrane region" description="Helical" evidence="8">
    <location>
        <begin position="112"/>
        <end position="136"/>
    </location>
</feature>
<dbReference type="Gene3D" id="1.20.1560.10">
    <property type="entry name" value="ABC transporter type 1, transmembrane domain"/>
    <property type="match status" value="3"/>
</dbReference>
<dbReference type="Pfam" id="PF00005">
    <property type="entry name" value="ABC_tran"/>
    <property type="match status" value="1"/>
</dbReference>
<keyword evidence="2" id="KW-0813">Transport</keyword>
<dbReference type="InterPro" id="IPR027417">
    <property type="entry name" value="P-loop_NTPase"/>
</dbReference>
<dbReference type="GO" id="GO:0016887">
    <property type="term" value="F:ATP hydrolysis activity"/>
    <property type="evidence" value="ECO:0007669"/>
    <property type="project" value="InterPro"/>
</dbReference>
<dbReference type="GO" id="GO:0005743">
    <property type="term" value="C:mitochondrial inner membrane"/>
    <property type="evidence" value="ECO:0007669"/>
    <property type="project" value="TreeGrafter"/>
</dbReference>
<gene>
    <name evidence="10" type="ORF">OIU85_026317</name>
</gene>
<dbReference type="Proteomes" id="UP001151529">
    <property type="component" value="Chromosome 1"/>
</dbReference>
<dbReference type="SUPFAM" id="SSF52540">
    <property type="entry name" value="P-loop containing nucleoside triphosphate hydrolases"/>
    <property type="match status" value="2"/>
</dbReference>
<evidence type="ECO:0000313" key="11">
    <source>
        <dbReference type="Proteomes" id="UP001151529"/>
    </source>
</evidence>
<accession>A0A9Q0YYI9</accession>
<keyword evidence="3 8" id="KW-0812">Transmembrane</keyword>
<dbReference type="GO" id="GO:0005524">
    <property type="term" value="F:ATP binding"/>
    <property type="evidence" value="ECO:0007669"/>
    <property type="project" value="UniProtKB-KW"/>
</dbReference>
<evidence type="ECO:0000313" key="10">
    <source>
        <dbReference type="EMBL" id="KAJ6714795.1"/>
    </source>
</evidence>
<dbReference type="AlphaFoldDB" id="A0A9Q0YYI9"/>
<protein>
    <submittedName>
        <fullName evidence="10">ATP-BINDING CASSETTE SUB-FAMILY B</fullName>
    </submittedName>
</protein>
<dbReference type="PANTHER" id="PTHR43394">
    <property type="entry name" value="ATP-DEPENDENT PERMEASE MDL1, MITOCHONDRIAL"/>
    <property type="match status" value="1"/>
</dbReference>
<name>A0A9Q0YYI9_SALVM</name>
<dbReference type="GO" id="GO:0090374">
    <property type="term" value="P:oligopeptide export from mitochondrion"/>
    <property type="evidence" value="ECO:0007669"/>
    <property type="project" value="TreeGrafter"/>
</dbReference>
<keyword evidence="5 8" id="KW-1133">Transmembrane helix</keyword>
<evidence type="ECO:0000256" key="4">
    <source>
        <dbReference type="ARBA" id="ARBA00022737"/>
    </source>
</evidence>
<dbReference type="InterPro" id="IPR036640">
    <property type="entry name" value="ABC1_TM_sf"/>
</dbReference>
<comment type="subcellular location">
    <subcellularLocation>
        <location evidence="1">Membrane</location>
        <topology evidence="1">Multi-pass membrane protein</topology>
    </subcellularLocation>
</comment>
<feature type="transmembrane region" description="Helical" evidence="8">
    <location>
        <begin position="388"/>
        <end position="421"/>
    </location>
</feature>
<dbReference type="InterPro" id="IPR039421">
    <property type="entry name" value="Type_1_exporter"/>
</dbReference>
<proteinExistence type="predicted"/>
<dbReference type="SUPFAM" id="SSF90123">
    <property type="entry name" value="ABC transporter transmembrane region"/>
    <property type="match status" value="2"/>
</dbReference>
<dbReference type="CDD" id="cd18578">
    <property type="entry name" value="ABC_6TM_Pgp_ABCB1_D2_like"/>
    <property type="match status" value="1"/>
</dbReference>
<dbReference type="EMBL" id="JAPFFL010000007">
    <property type="protein sequence ID" value="KAJ6714795.1"/>
    <property type="molecule type" value="Genomic_DNA"/>
</dbReference>
<dbReference type="PROSITE" id="PS50929">
    <property type="entry name" value="ABC_TM1F"/>
    <property type="match status" value="2"/>
</dbReference>
<sequence length="766" mass="84178">MYSAELMMLVGNFLHYISRFLGGFIIGFARIWQISLVTLSIVPLIALAGGIYAYITIGLIAKVRKSYVKAGQIAEEVIGNVRTVQAFAGEEKAVRSYIDALRKTYQYGRKAGLAKGLGLGTLHCVLFLSWALLVWYTSIIVHKNIANGADAFTTMLNVVISGLSLGMAAPDVSSFLRATAAAYPIFEMIDRSTSSKTSSKSAKKLEKVDGHIEFKDVCFKYPSRPDVTIFDKFCLDIPSGKIVALVGGSGSGKSTWLRQQIGLVNQEPSLFAASIRENILYGKDDATLEEITRAAKLSEALSFINNLPDGFETQEAASSRGDPSLGPTLGRSPSMKYSGELSHTRSNLGASFRSDKDSIIRAGADALEPMGTKNVSLRRLYSMVGPDWIYGVVGTIGAFAAGSLMPLFALGVTQALVAYYMDWDTTRHEVKKIAILFCCGAVISVIVYSIEHFSFGIMGERLTLRVREMMFSAILRNEIGWFDDFNNTSSMLASRLESDATLLRTIVVDRSTILLHNVGLVVTSFVIAFILNWRITLVVIATYPLIISGHISEKLFMKGYGGNLSKAYLKANMLAAEAVSNIRTVAAFCAETKILDLYARELVEPSRNSFTRGQIAGVFYGICQFFIFSSYGLALWYGSVLMEKELAGFKSGTKWQHLCFEILDRKTQVVGDIGEELKNVEGTIDFRGVQFSYPSRPDTLIFKDFDLRVRSGKSMALVGQSGSGKSSVISLILRFYDPSAGKVMIDGEFLWTPYVNMFRSFAGKNQ</sequence>